<name>A0A974SHC0_9HYPH</name>
<protein>
    <submittedName>
        <fullName evidence="1">Uncharacterized protein</fullName>
    </submittedName>
</protein>
<dbReference type="KEGG" id="xdi:EZH22_24595"/>
<proteinExistence type="predicted"/>
<dbReference type="Proteomes" id="UP000596427">
    <property type="component" value="Chromosome"/>
</dbReference>
<evidence type="ECO:0000313" key="2">
    <source>
        <dbReference type="Proteomes" id="UP000596427"/>
    </source>
</evidence>
<dbReference type="AlphaFoldDB" id="A0A974SHC0"/>
<keyword evidence="2" id="KW-1185">Reference proteome</keyword>
<dbReference type="EMBL" id="CP063362">
    <property type="protein sequence ID" value="QRG06131.1"/>
    <property type="molecule type" value="Genomic_DNA"/>
</dbReference>
<accession>A0A974SHC0</accession>
<dbReference type="RefSeq" id="WP_203193008.1">
    <property type="nucleotide sequence ID" value="NZ_CP063362.1"/>
</dbReference>
<reference evidence="1 2" key="1">
    <citation type="submission" date="2020-10" db="EMBL/GenBank/DDBJ databases">
        <title>Degradation of 1,4-Dioxane by Xanthobacter sp. YN2, via a Novel Group-2 Soluble Di-Iron Monooxygenase.</title>
        <authorList>
            <person name="Ma F."/>
            <person name="Wang Y."/>
            <person name="Yang J."/>
            <person name="Guo H."/>
            <person name="Su D."/>
            <person name="Yu L."/>
        </authorList>
    </citation>
    <scope>NUCLEOTIDE SEQUENCE [LARGE SCALE GENOMIC DNA]</scope>
    <source>
        <strain evidence="1 2">YN2</strain>
    </source>
</reference>
<evidence type="ECO:0000313" key="1">
    <source>
        <dbReference type="EMBL" id="QRG06131.1"/>
    </source>
</evidence>
<gene>
    <name evidence="1" type="ORF">EZH22_24595</name>
</gene>
<sequence length="115" mass="12983">MDEELVMRTFRKGDLVTVVGVVEFDERPGERVLVKLEETFSTASFRAEALTLRRQKIWPGEQVKYDGECMTAIAVDGRDLWARKFNGETMILDVNEVVRVAPIENPRPAAAEAAE</sequence>
<organism evidence="1 2">
    <name type="scientific">Xanthobacter dioxanivorans</name>
    <dbReference type="NCBI Taxonomy" id="2528964"/>
    <lineage>
        <taxon>Bacteria</taxon>
        <taxon>Pseudomonadati</taxon>
        <taxon>Pseudomonadota</taxon>
        <taxon>Alphaproteobacteria</taxon>
        <taxon>Hyphomicrobiales</taxon>
        <taxon>Xanthobacteraceae</taxon>
        <taxon>Xanthobacter</taxon>
    </lineage>
</organism>